<reference evidence="1 2" key="1">
    <citation type="journal article" date="2015" name="Sci. Rep.">
        <title>The power of single molecule real-time sequencing technology in the de novo assembly of a eukaryotic genome.</title>
        <authorList>
            <person name="Sakai H."/>
            <person name="Naito K."/>
            <person name="Ogiso-Tanaka E."/>
            <person name="Takahashi Y."/>
            <person name="Iseki K."/>
            <person name="Muto C."/>
            <person name="Satou K."/>
            <person name="Teruya K."/>
            <person name="Shiroma A."/>
            <person name="Shimoji M."/>
            <person name="Hirano T."/>
            <person name="Itoh T."/>
            <person name="Kaga A."/>
            <person name="Tomooka N."/>
        </authorList>
    </citation>
    <scope>NUCLEOTIDE SEQUENCE [LARGE SCALE GENOMIC DNA]</scope>
    <source>
        <strain evidence="2">cv. Shumari</strain>
    </source>
</reference>
<evidence type="ECO:0000313" key="1">
    <source>
        <dbReference type="EMBL" id="BAT97708.1"/>
    </source>
</evidence>
<dbReference type="Proteomes" id="UP000291084">
    <property type="component" value="Chromosome 9"/>
</dbReference>
<gene>
    <name evidence="1" type="primary">Vigan.09G123100</name>
    <name evidence="1" type="ORF">VIGAN_09123100</name>
</gene>
<evidence type="ECO:0000313" key="2">
    <source>
        <dbReference type="Proteomes" id="UP000291084"/>
    </source>
</evidence>
<name>A0A0S3SYF5_PHAAN</name>
<dbReference type="AlphaFoldDB" id="A0A0S3SYF5"/>
<keyword evidence="2" id="KW-1185">Reference proteome</keyword>
<accession>A0A0S3SYF5</accession>
<organism evidence="1 2">
    <name type="scientific">Vigna angularis var. angularis</name>
    <dbReference type="NCBI Taxonomy" id="157739"/>
    <lineage>
        <taxon>Eukaryota</taxon>
        <taxon>Viridiplantae</taxon>
        <taxon>Streptophyta</taxon>
        <taxon>Embryophyta</taxon>
        <taxon>Tracheophyta</taxon>
        <taxon>Spermatophyta</taxon>
        <taxon>Magnoliopsida</taxon>
        <taxon>eudicotyledons</taxon>
        <taxon>Gunneridae</taxon>
        <taxon>Pentapetalae</taxon>
        <taxon>rosids</taxon>
        <taxon>fabids</taxon>
        <taxon>Fabales</taxon>
        <taxon>Fabaceae</taxon>
        <taxon>Papilionoideae</taxon>
        <taxon>50 kb inversion clade</taxon>
        <taxon>NPAAA clade</taxon>
        <taxon>indigoferoid/millettioid clade</taxon>
        <taxon>Phaseoleae</taxon>
        <taxon>Vigna</taxon>
    </lineage>
</organism>
<proteinExistence type="predicted"/>
<protein>
    <submittedName>
        <fullName evidence="1">Uncharacterized protein</fullName>
    </submittedName>
</protein>
<dbReference type="EMBL" id="AP015042">
    <property type="protein sequence ID" value="BAT97708.1"/>
    <property type="molecule type" value="Genomic_DNA"/>
</dbReference>
<sequence>MRRAVISTERHFSDSKSRNHKKMELQQWCCGPVDGVTKKVLNQSMLSLQLYFGTFDFQEHGKSHYGFPYNAPRNRRSSQGKMEKSLLRYVLLDELS</sequence>